<accession>A0A6S7KUI9</accession>
<sequence length="151" mass="16986">MLKTQLPKGKNFSIGLSDEIGTLTQLNIWDYEIAASNVITMSSGGFNVHGSVLSWNSLAKYAHRASINWNTEIYLPGFTVLARRTKWCNDLYPSAPCTGELLARLGGHPPRMNMKWRCYCPSSLLGEKFTYDFSTENPSYYNDHISLIALN</sequence>
<dbReference type="Proteomes" id="UP001152795">
    <property type="component" value="Unassembled WGS sequence"/>
</dbReference>
<gene>
    <name evidence="1" type="ORF">PACLA_8A048910</name>
</gene>
<evidence type="ECO:0000313" key="2">
    <source>
        <dbReference type="Proteomes" id="UP001152795"/>
    </source>
</evidence>
<dbReference type="AlphaFoldDB" id="A0A6S7KUI9"/>
<organism evidence="1 2">
    <name type="scientific">Paramuricea clavata</name>
    <name type="common">Red gorgonian</name>
    <name type="synonym">Violescent sea-whip</name>
    <dbReference type="NCBI Taxonomy" id="317549"/>
    <lineage>
        <taxon>Eukaryota</taxon>
        <taxon>Metazoa</taxon>
        <taxon>Cnidaria</taxon>
        <taxon>Anthozoa</taxon>
        <taxon>Octocorallia</taxon>
        <taxon>Malacalcyonacea</taxon>
        <taxon>Plexauridae</taxon>
        <taxon>Paramuricea</taxon>
    </lineage>
</organism>
<evidence type="ECO:0000313" key="1">
    <source>
        <dbReference type="EMBL" id="CAB4031543.1"/>
    </source>
</evidence>
<keyword evidence="2" id="KW-1185">Reference proteome</keyword>
<proteinExistence type="predicted"/>
<dbReference type="EMBL" id="CACRXK020017715">
    <property type="protein sequence ID" value="CAB4031543.1"/>
    <property type="molecule type" value="Genomic_DNA"/>
</dbReference>
<protein>
    <submittedName>
        <fullName evidence="1">Uncharacterized protein</fullName>
    </submittedName>
</protein>
<comment type="caution">
    <text evidence="1">The sequence shown here is derived from an EMBL/GenBank/DDBJ whole genome shotgun (WGS) entry which is preliminary data.</text>
</comment>
<name>A0A6S7KUI9_PARCT</name>
<reference evidence="1" key="1">
    <citation type="submission" date="2020-04" db="EMBL/GenBank/DDBJ databases">
        <authorList>
            <person name="Alioto T."/>
            <person name="Alioto T."/>
            <person name="Gomez Garrido J."/>
        </authorList>
    </citation>
    <scope>NUCLEOTIDE SEQUENCE</scope>
    <source>
        <strain evidence="1">A484AB</strain>
    </source>
</reference>